<sequence>MKIRFSEDGVKYIEIDTISVENLLKKLVINPFEVVVTRNGSVLLEDEILTNNDSIKIIKVIHGG</sequence>
<dbReference type="EMBL" id="CP002772">
    <property type="protein sequence ID" value="AEG17996.1"/>
    <property type="molecule type" value="Genomic_DNA"/>
</dbReference>
<dbReference type="KEGG" id="mew:MSWAN_0972"/>
<evidence type="ECO:0000313" key="1">
    <source>
        <dbReference type="EMBL" id="AEG17996.1"/>
    </source>
</evidence>
<accession>F6D356</accession>
<evidence type="ECO:0000313" key="2">
    <source>
        <dbReference type="Proteomes" id="UP000009231"/>
    </source>
</evidence>
<dbReference type="Pfam" id="PF02597">
    <property type="entry name" value="ThiS"/>
    <property type="match status" value="1"/>
</dbReference>
<dbReference type="InterPro" id="IPR016155">
    <property type="entry name" value="Mopterin_synth/thiamin_S_b"/>
</dbReference>
<dbReference type="RefSeq" id="WP_013825498.1">
    <property type="nucleotide sequence ID" value="NC_015574.1"/>
</dbReference>
<dbReference type="OrthoDB" id="62285at2157"/>
<dbReference type="InterPro" id="IPR012675">
    <property type="entry name" value="Beta-grasp_dom_sf"/>
</dbReference>
<dbReference type="Proteomes" id="UP000009231">
    <property type="component" value="Chromosome"/>
</dbReference>
<dbReference type="SUPFAM" id="SSF54285">
    <property type="entry name" value="MoaD/ThiS"/>
    <property type="match status" value="1"/>
</dbReference>
<dbReference type="AlphaFoldDB" id="F6D356"/>
<keyword evidence="2" id="KW-1185">Reference proteome</keyword>
<dbReference type="eggNOG" id="arCOG00535">
    <property type="taxonomic scope" value="Archaea"/>
</dbReference>
<protein>
    <recommendedName>
        <fullName evidence="3">ThiamineS protein</fullName>
    </recommendedName>
</protein>
<dbReference type="STRING" id="868131.MSWAN_0972"/>
<dbReference type="HOGENOM" id="CLU_114601_9_2_2"/>
<organism evidence="1 2">
    <name type="scientific">Methanobacterium paludis (strain DSM 25820 / JCM 18151 / SWAN1)</name>
    <dbReference type="NCBI Taxonomy" id="868131"/>
    <lineage>
        <taxon>Archaea</taxon>
        <taxon>Methanobacteriati</taxon>
        <taxon>Methanobacteriota</taxon>
        <taxon>Methanomada group</taxon>
        <taxon>Methanobacteria</taxon>
        <taxon>Methanobacteriales</taxon>
        <taxon>Methanobacteriaceae</taxon>
        <taxon>Methanobacterium</taxon>
    </lineage>
</organism>
<dbReference type="GeneID" id="10668474"/>
<dbReference type="Gene3D" id="3.10.20.30">
    <property type="match status" value="1"/>
</dbReference>
<name>F6D356_METPW</name>
<proteinExistence type="predicted"/>
<dbReference type="InterPro" id="IPR003749">
    <property type="entry name" value="ThiS/MoaD-like"/>
</dbReference>
<evidence type="ECO:0008006" key="3">
    <source>
        <dbReference type="Google" id="ProtNLM"/>
    </source>
</evidence>
<reference evidence="1 2" key="1">
    <citation type="journal article" date="2014" name="Int. J. Syst. Evol. Microbiol.">
        <title>Methanobacterium paludis sp. nov. and a novel strain of Methanobacterium lacus isolated from northern peatlands.</title>
        <authorList>
            <person name="Cadillo-Quiroz H."/>
            <person name="Brauer S.L."/>
            <person name="Goodson N."/>
            <person name="Yavitt J.B."/>
            <person name="Zinder S.H."/>
        </authorList>
    </citation>
    <scope>NUCLEOTIDE SEQUENCE [LARGE SCALE GENOMIC DNA]</scope>
    <source>
        <strain evidence="2">DSM 25820 / JCM 18151 / SWAN1</strain>
    </source>
</reference>
<gene>
    <name evidence="1" type="ordered locus">MSWAN_0972</name>
</gene>